<dbReference type="AlphaFoldDB" id="A0AAD6T9Z9"/>
<feature type="region of interest" description="Disordered" evidence="1">
    <location>
        <begin position="1"/>
        <end position="178"/>
    </location>
</feature>
<evidence type="ECO:0000313" key="3">
    <source>
        <dbReference type="Proteomes" id="UP001218188"/>
    </source>
</evidence>
<feature type="compositionally biased region" description="Basic and acidic residues" evidence="1">
    <location>
        <begin position="160"/>
        <end position="169"/>
    </location>
</feature>
<protein>
    <submittedName>
        <fullName evidence="2">Uncharacterized protein</fullName>
    </submittedName>
</protein>
<organism evidence="2 3">
    <name type="scientific">Mycena alexandri</name>
    <dbReference type="NCBI Taxonomy" id="1745969"/>
    <lineage>
        <taxon>Eukaryota</taxon>
        <taxon>Fungi</taxon>
        <taxon>Dikarya</taxon>
        <taxon>Basidiomycota</taxon>
        <taxon>Agaricomycotina</taxon>
        <taxon>Agaricomycetes</taxon>
        <taxon>Agaricomycetidae</taxon>
        <taxon>Agaricales</taxon>
        <taxon>Marasmiineae</taxon>
        <taxon>Mycenaceae</taxon>
        <taxon>Mycena</taxon>
    </lineage>
</organism>
<reference evidence="2" key="1">
    <citation type="submission" date="2023-03" db="EMBL/GenBank/DDBJ databases">
        <title>Massive genome expansion in bonnet fungi (Mycena s.s.) driven by repeated elements and novel gene families across ecological guilds.</title>
        <authorList>
            <consortium name="Lawrence Berkeley National Laboratory"/>
            <person name="Harder C.B."/>
            <person name="Miyauchi S."/>
            <person name="Viragh M."/>
            <person name="Kuo A."/>
            <person name="Thoen E."/>
            <person name="Andreopoulos B."/>
            <person name="Lu D."/>
            <person name="Skrede I."/>
            <person name="Drula E."/>
            <person name="Henrissat B."/>
            <person name="Morin E."/>
            <person name="Kohler A."/>
            <person name="Barry K."/>
            <person name="LaButti K."/>
            <person name="Morin E."/>
            <person name="Salamov A."/>
            <person name="Lipzen A."/>
            <person name="Mereny Z."/>
            <person name="Hegedus B."/>
            <person name="Baldrian P."/>
            <person name="Stursova M."/>
            <person name="Weitz H."/>
            <person name="Taylor A."/>
            <person name="Grigoriev I.V."/>
            <person name="Nagy L.G."/>
            <person name="Martin F."/>
            <person name="Kauserud H."/>
        </authorList>
    </citation>
    <scope>NUCLEOTIDE SEQUENCE</scope>
    <source>
        <strain evidence="2">CBHHK200</strain>
    </source>
</reference>
<feature type="compositionally biased region" description="Basic residues" evidence="1">
    <location>
        <begin position="141"/>
        <end position="159"/>
    </location>
</feature>
<gene>
    <name evidence="2" type="ORF">C8F04DRAFT_129770</name>
</gene>
<proteinExistence type="predicted"/>
<name>A0AAD6T9Z9_9AGAR</name>
<feature type="compositionally biased region" description="Basic and acidic residues" evidence="1">
    <location>
        <begin position="264"/>
        <end position="275"/>
    </location>
</feature>
<dbReference type="Proteomes" id="UP001218188">
    <property type="component" value="Unassembled WGS sequence"/>
</dbReference>
<feature type="compositionally biased region" description="Low complexity" evidence="1">
    <location>
        <begin position="84"/>
        <end position="113"/>
    </location>
</feature>
<accession>A0AAD6T9Z9</accession>
<sequence length="275" mass="29379">MDDLNAVDLNGSHGINMRIAREEPPTTTFKLAREQEAQDADAAKHMHPVAHRERQLPLATPEADDGFSAPAREGGGGDMVMEIAPAPASASTPSSSSSSDSSSHSSYSAPSLPDTTTARPPGLRPPYAHPRSRPERARCSTGRRKWCRRHRANAQHRTNHSADKQKEEATGDAGGGSLLLTCTFRPRELVRRVGGERADLHPLLELSLLRLVVLCAFPLDASTSTSTGSPASPRGLEQAQNTTDNAASTDTANAATSVQNPAPAEHEEHHETAQK</sequence>
<comment type="caution">
    <text evidence="2">The sequence shown here is derived from an EMBL/GenBank/DDBJ whole genome shotgun (WGS) entry which is preliminary data.</text>
</comment>
<feature type="compositionally biased region" description="Low complexity" evidence="1">
    <location>
        <begin position="222"/>
        <end position="257"/>
    </location>
</feature>
<keyword evidence="3" id="KW-1185">Reference proteome</keyword>
<feature type="region of interest" description="Disordered" evidence="1">
    <location>
        <begin position="222"/>
        <end position="275"/>
    </location>
</feature>
<evidence type="ECO:0000313" key="2">
    <source>
        <dbReference type="EMBL" id="KAJ7041747.1"/>
    </source>
</evidence>
<dbReference type="EMBL" id="JARJCM010000015">
    <property type="protein sequence ID" value="KAJ7041747.1"/>
    <property type="molecule type" value="Genomic_DNA"/>
</dbReference>
<feature type="compositionally biased region" description="Basic and acidic residues" evidence="1">
    <location>
        <begin position="31"/>
        <end position="55"/>
    </location>
</feature>
<evidence type="ECO:0000256" key="1">
    <source>
        <dbReference type="SAM" id="MobiDB-lite"/>
    </source>
</evidence>